<dbReference type="NCBIfam" id="TIGR04057">
    <property type="entry name" value="SusC_RagA_signa"/>
    <property type="match status" value="1"/>
</dbReference>
<dbReference type="Pfam" id="PF13715">
    <property type="entry name" value="CarbopepD_reg_2"/>
    <property type="match status" value="1"/>
</dbReference>
<evidence type="ECO:0000256" key="10">
    <source>
        <dbReference type="PROSITE-ProRule" id="PRU01360"/>
    </source>
</evidence>
<evidence type="ECO:0000256" key="5">
    <source>
        <dbReference type="ARBA" id="ARBA00022692"/>
    </source>
</evidence>
<gene>
    <name evidence="15" type="ORF">SAMN05444266_112145</name>
</gene>
<dbReference type="Proteomes" id="UP000184420">
    <property type="component" value="Unassembled WGS sequence"/>
</dbReference>
<keyword evidence="2 10" id="KW-0813">Transport</keyword>
<dbReference type="InterPro" id="IPR011662">
    <property type="entry name" value="Secretin/TonB_short_N"/>
</dbReference>
<dbReference type="NCBIfam" id="TIGR04056">
    <property type="entry name" value="OMP_RagA_SusC"/>
    <property type="match status" value="1"/>
</dbReference>
<keyword evidence="8 10" id="KW-0472">Membrane</keyword>
<dbReference type="InterPro" id="IPR023997">
    <property type="entry name" value="TonB-dep_OMP_SusC/RagA_CS"/>
</dbReference>
<dbReference type="Gene3D" id="2.170.130.10">
    <property type="entry name" value="TonB-dependent receptor, plug domain"/>
    <property type="match status" value="1"/>
</dbReference>
<protein>
    <submittedName>
        <fullName evidence="15">TonB-linked outer membrane protein, SusC/RagA family</fullName>
    </submittedName>
</protein>
<dbReference type="Pfam" id="PF00593">
    <property type="entry name" value="TonB_dep_Rec_b-barrel"/>
    <property type="match status" value="1"/>
</dbReference>
<dbReference type="SUPFAM" id="SSF49464">
    <property type="entry name" value="Carboxypeptidase regulatory domain-like"/>
    <property type="match status" value="1"/>
</dbReference>
<comment type="subcellular location">
    <subcellularLocation>
        <location evidence="1 10">Cell outer membrane</location>
        <topology evidence="1 10">Multi-pass membrane protein</topology>
    </subcellularLocation>
</comment>
<dbReference type="Gene3D" id="2.40.170.20">
    <property type="entry name" value="TonB-dependent receptor, beta-barrel domain"/>
    <property type="match status" value="1"/>
</dbReference>
<comment type="similarity">
    <text evidence="10 11">Belongs to the TonB-dependent receptor family.</text>
</comment>
<dbReference type="InterPro" id="IPR023996">
    <property type="entry name" value="TonB-dep_OMP_SusC/RagA"/>
</dbReference>
<dbReference type="InterPro" id="IPR008969">
    <property type="entry name" value="CarboxyPept-like_regulatory"/>
</dbReference>
<dbReference type="Pfam" id="PF07715">
    <property type="entry name" value="Plug"/>
    <property type="match status" value="1"/>
</dbReference>
<dbReference type="PROSITE" id="PS52016">
    <property type="entry name" value="TONB_DEPENDENT_REC_3"/>
    <property type="match status" value="1"/>
</dbReference>
<proteinExistence type="inferred from homology"/>
<organism evidence="15 16">
    <name type="scientific">Chitinophaga jiangningensis</name>
    <dbReference type="NCBI Taxonomy" id="1419482"/>
    <lineage>
        <taxon>Bacteria</taxon>
        <taxon>Pseudomonadati</taxon>
        <taxon>Bacteroidota</taxon>
        <taxon>Chitinophagia</taxon>
        <taxon>Chitinophagales</taxon>
        <taxon>Chitinophagaceae</taxon>
        <taxon>Chitinophaga</taxon>
    </lineage>
</organism>
<evidence type="ECO:0000256" key="2">
    <source>
        <dbReference type="ARBA" id="ARBA00022448"/>
    </source>
</evidence>
<dbReference type="Gene3D" id="2.60.40.1120">
    <property type="entry name" value="Carboxypeptidase-like, regulatory domain"/>
    <property type="match status" value="1"/>
</dbReference>
<dbReference type="RefSeq" id="WP_083550885.1">
    <property type="nucleotide sequence ID" value="NZ_FRBL01000012.1"/>
</dbReference>
<keyword evidence="9 10" id="KW-0998">Cell outer membrane</keyword>
<evidence type="ECO:0000256" key="4">
    <source>
        <dbReference type="ARBA" id="ARBA00022496"/>
    </source>
</evidence>
<dbReference type="STRING" id="1419482.SAMN05444266_112145"/>
<feature type="domain" description="Secretin/TonB short N-terminal" evidence="13">
    <location>
        <begin position="68"/>
        <end position="117"/>
    </location>
</feature>
<evidence type="ECO:0000256" key="8">
    <source>
        <dbReference type="ARBA" id="ARBA00023136"/>
    </source>
</evidence>
<evidence type="ECO:0000256" key="11">
    <source>
        <dbReference type="RuleBase" id="RU003357"/>
    </source>
</evidence>
<dbReference type="InterPro" id="IPR037066">
    <property type="entry name" value="Plug_dom_sf"/>
</dbReference>
<sequence length="1100" mass="120758">MNLLLNGKVVSLPVPLKLLMIMKWTAVFLCFAAIHVSATGYSQKVTIASPSIKLQAIFKDIRKQTGLAFVYDKALLDKTHPVSIQAHNKEFADVLAECLNAQGLTFEVNSNIIVVKKMPPAGNAVINHLTNAVLGQADIRGHITGPDGESVIGATVRLKGTQKATITNAEGNFTLNDVKDGSYTLEVTSIGYENYAKIISVSNENLQLNIALGKSISGLNDVVVVAYGSQRKSTFTGSVSTLGTKQLEGSPRATIEDNLQGNVSGVVVSQGSGQPGAAPNVRIRGVGSINAGSAPLYVVDGIPLSSVDLNSFNANDIASMTVLKDAAAASLYGSRAANGVIIITTKKGAAGKTSFNATAQTGFTNVINSKDDHPLNTTEQLELFRESWVNAGKDINLFIPELVKQGIDTTVNTNWFNELTRTGQYQQFNLSASGGTEKTTYFLSAGYYNVKSPLLNSAFKRYNFNAKINTQATERLSLQAGVLATVTKLNGVSDDGSNANPVRAYKRYEPWLRVYLPDGSYDLSYSNNYNPVAFTKENKRPRDRYNLLGNIGLKYKILRNLTFENQNSVDFEYGEDLTWNKAGIGTARTNGGSADYGTQRSISLVSTNILRYMRDWGYHHMEAFAGYEAQSVQSADVGISKSNFIPNTTTLSNAAVLSDGFNTATSNSLTGLFSNVTYNYHSKYFLSASLRRDGSSRFGNDKMYGNFWSLGASWNLMSEPFMEKLDLFSQLRLRASYGKNGNQSIADFASRGLYTNTASYNNSPGYYLTQYGNNNLTWEKNSPLNLGIDFGILKDRIQGTVEYYNRVTSALLLDMPVSATNGVTSITKNVGSVRNSGLEIELNTYNIVSKNKSGFNWNTRATFSTLNNRITRLVSTIVSSPYIREQGGDYYQFYLVGFAGANPENGEALFYTDGSKTTTTNDYTKAARFKQGSALAKVVAGMTNTFEYKGFTFSFQLYGSFGNKIYDNWGTSTYTDGGSTFGPTAALNRYYYDNRWTAKGQTGRLPKVVYKGTAPSSSDRFLYDGTYIRLRDITLAYDLPKSWMQQLNMSSTRIYARATNPYTYVKDKRLTFDPEVGIEGQTDQNAPIYRTIVFGVDFRF</sequence>
<evidence type="ECO:0000256" key="3">
    <source>
        <dbReference type="ARBA" id="ARBA00022452"/>
    </source>
</evidence>
<dbReference type="OrthoDB" id="9768177at2"/>
<evidence type="ECO:0000256" key="7">
    <source>
        <dbReference type="ARBA" id="ARBA00023077"/>
    </source>
</evidence>
<dbReference type="AlphaFoldDB" id="A0A1M7MAT3"/>
<reference evidence="15 16" key="1">
    <citation type="submission" date="2016-11" db="EMBL/GenBank/DDBJ databases">
        <authorList>
            <person name="Jaros S."/>
            <person name="Januszkiewicz K."/>
            <person name="Wedrychowicz H."/>
        </authorList>
    </citation>
    <scope>NUCLEOTIDE SEQUENCE [LARGE SCALE GENOMIC DNA]</scope>
    <source>
        <strain evidence="15 16">DSM 27406</strain>
    </source>
</reference>
<dbReference type="InterPro" id="IPR012910">
    <property type="entry name" value="Plug_dom"/>
</dbReference>
<evidence type="ECO:0000256" key="1">
    <source>
        <dbReference type="ARBA" id="ARBA00004571"/>
    </source>
</evidence>
<evidence type="ECO:0000259" key="12">
    <source>
        <dbReference type="Pfam" id="PF00593"/>
    </source>
</evidence>
<dbReference type="EMBL" id="FRBL01000012">
    <property type="protein sequence ID" value="SHM87417.1"/>
    <property type="molecule type" value="Genomic_DNA"/>
</dbReference>
<dbReference type="GO" id="GO:0006826">
    <property type="term" value="P:iron ion transport"/>
    <property type="evidence" value="ECO:0007669"/>
    <property type="project" value="UniProtKB-KW"/>
</dbReference>
<name>A0A1M7MAT3_9BACT</name>
<keyword evidence="7 11" id="KW-0798">TonB box</keyword>
<dbReference type="SUPFAM" id="SSF56935">
    <property type="entry name" value="Porins"/>
    <property type="match status" value="1"/>
</dbReference>
<keyword evidence="4" id="KW-0406">Ion transport</keyword>
<evidence type="ECO:0000256" key="9">
    <source>
        <dbReference type="ARBA" id="ARBA00023237"/>
    </source>
</evidence>
<evidence type="ECO:0000259" key="13">
    <source>
        <dbReference type="Pfam" id="PF07660"/>
    </source>
</evidence>
<dbReference type="GO" id="GO:0009279">
    <property type="term" value="C:cell outer membrane"/>
    <property type="evidence" value="ECO:0007669"/>
    <property type="project" value="UniProtKB-SubCell"/>
</dbReference>
<keyword evidence="6" id="KW-0408">Iron</keyword>
<evidence type="ECO:0000313" key="16">
    <source>
        <dbReference type="Proteomes" id="UP000184420"/>
    </source>
</evidence>
<dbReference type="Pfam" id="PF07660">
    <property type="entry name" value="STN"/>
    <property type="match status" value="1"/>
</dbReference>
<feature type="domain" description="TonB-dependent receptor-like beta-barrel" evidence="12">
    <location>
        <begin position="496"/>
        <end position="1060"/>
    </location>
</feature>
<evidence type="ECO:0000259" key="14">
    <source>
        <dbReference type="Pfam" id="PF07715"/>
    </source>
</evidence>
<accession>A0A1M7MAT3</accession>
<feature type="domain" description="TonB-dependent receptor plug" evidence="14">
    <location>
        <begin position="232"/>
        <end position="340"/>
    </location>
</feature>
<keyword evidence="16" id="KW-1185">Reference proteome</keyword>
<dbReference type="InterPro" id="IPR039426">
    <property type="entry name" value="TonB-dep_rcpt-like"/>
</dbReference>
<keyword evidence="4" id="KW-0410">Iron transport</keyword>
<evidence type="ECO:0000256" key="6">
    <source>
        <dbReference type="ARBA" id="ARBA00023004"/>
    </source>
</evidence>
<keyword evidence="5 10" id="KW-0812">Transmembrane</keyword>
<evidence type="ECO:0000313" key="15">
    <source>
        <dbReference type="EMBL" id="SHM87417.1"/>
    </source>
</evidence>
<keyword evidence="3 10" id="KW-1134">Transmembrane beta strand</keyword>
<dbReference type="InterPro" id="IPR000531">
    <property type="entry name" value="Beta-barrel_TonB"/>
</dbReference>
<dbReference type="InterPro" id="IPR036942">
    <property type="entry name" value="Beta-barrel_TonB_sf"/>
</dbReference>